<dbReference type="AlphaFoldDB" id="A0A3B1A7E6"/>
<evidence type="ECO:0008006" key="2">
    <source>
        <dbReference type="Google" id="ProtNLM"/>
    </source>
</evidence>
<organism evidence="1">
    <name type="scientific">hydrothermal vent metagenome</name>
    <dbReference type="NCBI Taxonomy" id="652676"/>
    <lineage>
        <taxon>unclassified sequences</taxon>
        <taxon>metagenomes</taxon>
        <taxon>ecological metagenomes</taxon>
    </lineage>
</organism>
<dbReference type="EMBL" id="UOFR01000049">
    <property type="protein sequence ID" value="VAW97480.1"/>
    <property type="molecule type" value="Genomic_DNA"/>
</dbReference>
<accession>A0A3B1A7E6</accession>
<name>A0A3B1A7E6_9ZZZZ</name>
<sequence length="225" mass="25597">MSEHIILIGAYGWQHPHWDEVFYPEDLPVEWKIGYYGNEYAVAVVPNSYWQADSGQYAQWLEESDDELQFICEWPAMGATQSEYQHAQHGMEILGQRVVGVLIPIVAMPSELDWQYIYGIAEQQKISFDLSPELRTAFMAEIGQRLPEIKYGLCWDGKQENHDDIQSGAMGVCRIEGDREPKELRLLMETMLAASDGQRHLVLIVDGAPPDMKLLTNAGIILDLL</sequence>
<dbReference type="Gene3D" id="3.20.20.410">
    <property type="entry name" value="Protein of unknown function UPF0759"/>
    <property type="match status" value="1"/>
</dbReference>
<reference evidence="1" key="1">
    <citation type="submission" date="2018-06" db="EMBL/GenBank/DDBJ databases">
        <authorList>
            <person name="Zhirakovskaya E."/>
        </authorList>
    </citation>
    <scope>NUCLEOTIDE SEQUENCE</scope>
</reference>
<dbReference type="InterPro" id="IPR036520">
    <property type="entry name" value="UPF0759_sf"/>
</dbReference>
<dbReference type="SUPFAM" id="SSF117396">
    <property type="entry name" value="TM1631-like"/>
    <property type="match status" value="1"/>
</dbReference>
<proteinExistence type="predicted"/>
<protein>
    <recommendedName>
        <fullName evidence="2">DUF72 domain-containing protein</fullName>
    </recommendedName>
</protein>
<gene>
    <name evidence="1" type="ORF">MNBD_GAMMA21-2531</name>
</gene>
<evidence type="ECO:0000313" key="1">
    <source>
        <dbReference type="EMBL" id="VAW97480.1"/>
    </source>
</evidence>